<dbReference type="RefSeq" id="XP_016736750.1">
    <property type="nucleotide sequence ID" value="XM_016881261.2"/>
</dbReference>
<dbReference type="KEGG" id="ghi:107946800"/>
<dbReference type="PANTHER" id="PTHR47186">
    <property type="entry name" value="LEUCINE-RICH REPEAT-CONTAINING PROTEIN 57"/>
    <property type="match status" value="1"/>
</dbReference>
<dbReference type="Pfam" id="PF00931">
    <property type="entry name" value="NB-ARC"/>
    <property type="match status" value="1"/>
</dbReference>
<dbReference type="GO" id="GO:0043531">
    <property type="term" value="F:ADP binding"/>
    <property type="evidence" value="ECO:0007669"/>
    <property type="project" value="InterPro"/>
</dbReference>
<evidence type="ECO:0000256" key="1">
    <source>
        <dbReference type="SAM" id="MobiDB-lite"/>
    </source>
</evidence>
<feature type="region of interest" description="Disordered" evidence="1">
    <location>
        <begin position="146"/>
        <end position="165"/>
    </location>
</feature>
<feature type="region of interest" description="Disordered" evidence="1">
    <location>
        <begin position="1"/>
        <end position="70"/>
    </location>
</feature>
<dbReference type="SMR" id="A0A1U8NCL2"/>
<feature type="compositionally biased region" description="Basic and acidic residues" evidence="1">
    <location>
        <begin position="154"/>
        <end position="164"/>
    </location>
</feature>
<dbReference type="PRINTS" id="PR00364">
    <property type="entry name" value="DISEASERSIST"/>
</dbReference>
<keyword evidence="3" id="KW-1185">Reference proteome</keyword>
<reference evidence="3" key="1">
    <citation type="journal article" date="2020" name="Nat. Genet.">
        <title>Genomic diversifications of five Gossypium allopolyploid species and their impact on cotton improvement.</title>
        <authorList>
            <person name="Chen Z.J."/>
            <person name="Sreedasyam A."/>
            <person name="Ando A."/>
            <person name="Song Q."/>
            <person name="De Santiago L.M."/>
            <person name="Hulse-Kemp A.M."/>
            <person name="Ding M."/>
            <person name="Ye W."/>
            <person name="Kirkbride R.C."/>
            <person name="Jenkins J."/>
            <person name="Plott C."/>
            <person name="Lovell J."/>
            <person name="Lin Y.M."/>
            <person name="Vaughn R."/>
            <person name="Liu B."/>
            <person name="Simpson S."/>
            <person name="Scheffler B.E."/>
            <person name="Wen L."/>
            <person name="Saski C.A."/>
            <person name="Grover C.E."/>
            <person name="Hu G."/>
            <person name="Conover J.L."/>
            <person name="Carlson J.W."/>
            <person name="Shu S."/>
            <person name="Boston L.B."/>
            <person name="Williams M."/>
            <person name="Peterson D.G."/>
            <person name="McGee K."/>
            <person name="Jones D.C."/>
            <person name="Wendel J.F."/>
            <person name="Stelly D.M."/>
            <person name="Grimwood J."/>
            <person name="Schmutz J."/>
        </authorList>
    </citation>
    <scope>NUCLEOTIDE SEQUENCE [LARGE SCALE GENOMIC DNA]</scope>
    <source>
        <strain evidence="3">cv. TM-1</strain>
    </source>
</reference>
<evidence type="ECO:0000313" key="4">
    <source>
        <dbReference type="RefSeq" id="XP_016736750.1"/>
    </source>
</evidence>
<accession>A0A1U8NCL2</accession>
<dbReference type="GeneID" id="107946800"/>
<dbReference type="InterPro" id="IPR032675">
    <property type="entry name" value="LRR_dom_sf"/>
</dbReference>
<dbReference type="InterPro" id="IPR002182">
    <property type="entry name" value="NB-ARC"/>
</dbReference>
<evidence type="ECO:0000259" key="2">
    <source>
        <dbReference type="Pfam" id="PF00931"/>
    </source>
</evidence>
<proteinExistence type="predicted"/>
<dbReference type="Gene3D" id="3.40.50.300">
    <property type="entry name" value="P-loop containing nucleotide triphosphate hydrolases"/>
    <property type="match status" value="1"/>
</dbReference>
<protein>
    <submittedName>
        <fullName evidence="4">Disease resistance protein At4g19050</fullName>
    </submittedName>
</protein>
<dbReference type="PROSITE" id="PS00675">
    <property type="entry name" value="SIGMA54_INTERACT_1"/>
    <property type="match status" value="1"/>
</dbReference>
<dbReference type="OrthoDB" id="122245at2759"/>
<name>A0A1U8NCL2_GOSHI</name>
<organism evidence="3 4">
    <name type="scientific">Gossypium hirsutum</name>
    <name type="common">Upland cotton</name>
    <name type="synonym">Gossypium mexicanum</name>
    <dbReference type="NCBI Taxonomy" id="3635"/>
    <lineage>
        <taxon>Eukaryota</taxon>
        <taxon>Viridiplantae</taxon>
        <taxon>Streptophyta</taxon>
        <taxon>Embryophyta</taxon>
        <taxon>Tracheophyta</taxon>
        <taxon>Spermatophyta</taxon>
        <taxon>Magnoliopsida</taxon>
        <taxon>eudicotyledons</taxon>
        <taxon>Gunneridae</taxon>
        <taxon>Pentapetalae</taxon>
        <taxon>rosids</taxon>
        <taxon>malvids</taxon>
        <taxon>Malvales</taxon>
        <taxon>Malvaceae</taxon>
        <taxon>Malvoideae</taxon>
        <taxon>Gossypium</taxon>
    </lineage>
</organism>
<dbReference type="PaxDb" id="3635-A0A1U8NCL2"/>
<feature type="compositionally biased region" description="Polar residues" evidence="1">
    <location>
        <begin position="1"/>
        <end position="10"/>
    </location>
</feature>
<feature type="domain" description="NB-ARC" evidence="2">
    <location>
        <begin position="74"/>
        <end position="193"/>
    </location>
</feature>
<dbReference type="InterPro" id="IPR027417">
    <property type="entry name" value="P-loop_NTPase"/>
</dbReference>
<dbReference type="SUPFAM" id="SSF52058">
    <property type="entry name" value="L domain-like"/>
    <property type="match status" value="1"/>
</dbReference>
<feature type="compositionally biased region" description="Polar residues" evidence="1">
    <location>
        <begin position="41"/>
        <end position="58"/>
    </location>
</feature>
<dbReference type="GO" id="GO:0035556">
    <property type="term" value="P:intracellular signal transduction"/>
    <property type="evidence" value="ECO:0000318"/>
    <property type="project" value="GO_Central"/>
</dbReference>
<dbReference type="Gene3D" id="3.80.10.10">
    <property type="entry name" value="Ribonuclease Inhibitor"/>
    <property type="match status" value="2"/>
</dbReference>
<dbReference type="SUPFAM" id="SSF52540">
    <property type="entry name" value="P-loop containing nucleoside triphosphate hydrolases"/>
    <property type="match status" value="1"/>
</dbReference>
<dbReference type="Proteomes" id="UP000818029">
    <property type="component" value="Chromosome A12"/>
</dbReference>
<gene>
    <name evidence="4" type="primary">LOC107946800</name>
</gene>
<dbReference type="InterPro" id="IPR025662">
    <property type="entry name" value="Sigma_54_int_dom_ATP-bd_1"/>
</dbReference>
<dbReference type="AlphaFoldDB" id="A0A1U8NCL2"/>
<evidence type="ECO:0000313" key="3">
    <source>
        <dbReference type="Proteomes" id="UP000818029"/>
    </source>
</evidence>
<sequence>MSTKGSSSPDITEEPNVGNTHEEINEEAIEGNTDGEGSNGGNNQEDTSGELNQGSTNDINEEDTEVEKLTATKDNARKIFDQLKEDDVSKIILLGETGTGKTWMASKICQVAVEKKYDEPIWICLDKKHDKKSFLDTVARRFSLPTSADEREEDGEKEKKDKKVNNAKRVAETMIGKLDAVKKKGKFILLVLDGQLEMMEKDQNEEMGIECYIKEEILGLKDSMNNIDSLKVLITRRKSEKGDNAVKAKKFKLEPFSEFETLELLKYKVDVNVCPEEFQKVSERCGRKPAEILMLAGTINYIAKDKSWELKAALEAAANGLEQLLRFAYDKERGNSMIDCFWHSWNFLGKHGGVHYNELITSWIMEGCLKHTNQIDKAYLEGHDVLMKLIEYHMLKLQEDNIVVVEGATREMNKFCRRGYLGTADPGLASVLKDIDETDLEEIPPAQVLEGITPADGMMRTLCGDKKEKMVSSLLIDGSRLCREVHDAFFGAKENLSLLAIFSPRLKSPEELSISRPEKLLVLMLRGSYLLENVNIVEKLKALTVLEISGSRAWTIKLSDNFFHEVSRLRSLDLTGAGFESLPDSFSELTELRRLILRQCSSLTQLPKLAKFSKLEVIDLSECTSLKKIQEKSFGKLEKLKVINFSHTKIEKLPIVKTLRNLTILLLKGCSELSAMRMLKQVSSLKILDLSGATNIKEIRYDCFEETENLRELDLSETQIQYLPPEIGDLQKLRLKGCKLLRNLPELSGHSRLEELELSGCERLENLPELSALQKLKILNLIGCSNLKSLPDLTSLLKLEKLDLQGTELWSEDVVKSLSHIKDLQILPRKVSTLPPS</sequence>
<reference evidence="4" key="2">
    <citation type="submission" date="2025-08" db="UniProtKB">
        <authorList>
            <consortium name="RefSeq"/>
        </authorList>
    </citation>
    <scope>IDENTIFICATION</scope>
</reference>
<dbReference type="PANTHER" id="PTHR47186:SF3">
    <property type="entry name" value="OS09G0267800 PROTEIN"/>
    <property type="match status" value="1"/>
</dbReference>